<keyword evidence="3" id="KW-1185">Reference proteome</keyword>
<dbReference type="EMBL" id="UGVL01000001">
    <property type="protein sequence ID" value="SUE33250.1"/>
    <property type="molecule type" value="Genomic_DNA"/>
</dbReference>
<evidence type="ECO:0000313" key="2">
    <source>
        <dbReference type="EMBL" id="SUE33250.1"/>
    </source>
</evidence>
<proteinExistence type="predicted"/>
<feature type="signal peptide" evidence="1">
    <location>
        <begin position="1"/>
        <end position="22"/>
    </location>
</feature>
<feature type="chain" id="PRO_5016639246" description="Outer membrane protein beta-barrel domain-containing protein" evidence="1">
    <location>
        <begin position="23"/>
        <end position="250"/>
    </location>
</feature>
<dbReference type="SUPFAM" id="SSF56925">
    <property type="entry name" value="OMPA-like"/>
    <property type="match status" value="1"/>
</dbReference>
<sequence length="250" mass="27857">MKFRSMSLVLAAVLFSVGGTYAQRGRTVTPFTPRVTDSTGKKVYVQPQEVRKSRIAITFGYGYSPVTSYDSYANKRFPFVENNSPGATGVPDGHITGNFGTVSVGINYEITPWLELNVPFVYSHNKGRQEFRDIEQNGQKDDWFTILPSLRVNWVRNNWLSVYTRAGVGFGLGNRWVSTDQDQSAKAIFAYQVSPVGVEMGKGNFCFFVEGGYGFTGAVTAGIKLKVGKVLKDGRTSTGRHVNWYDKYLH</sequence>
<protein>
    <recommendedName>
        <fullName evidence="4">Outer membrane protein beta-barrel domain-containing protein</fullName>
    </recommendedName>
</protein>
<dbReference type="Proteomes" id="UP000255233">
    <property type="component" value="Unassembled WGS sequence"/>
</dbReference>
<gene>
    <name evidence="2" type="ORF">NCTC11190_00453</name>
</gene>
<reference evidence="2 3" key="1">
    <citation type="submission" date="2018-06" db="EMBL/GenBank/DDBJ databases">
        <authorList>
            <consortium name="Pathogen Informatics"/>
            <person name="Doyle S."/>
        </authorList>
    </citation>
    <scope>NUCLEOTIDE SEQUENCE [LARGE SCALE GENOMIC DNA]</scope>
    <source>
        <strain evidence="2 3">NCTC11190</strain>
    </source>
</reference>
<evidence type="ECO:0000256" key="1">
    <source>
        <dbReference type="SAM" id="SignalP"/>
    </source>
</evidence>
<dbReference type="AlphaFoldDB" id="A0A379MQT9"/>
<evidence type="ECO:0000313" key="3">
    <source>
        <dbReference type="Proteomes" id="UP000255233"/>
    </source>
</evidence>
<dbReference type="RefSeq" id="WP_027290741.1">
    <property type="nucleotide sequence ID" value="NZ_CALVFX010000003.1"/>
</dbReference>
<name>A0A379MQT9_9BACT</name>
<organism evidence="2 3">
    <name type="scientific">Rikenella microfusus</name>
    <dbReference type="NCBI Taxonomy" id="28139"/>
    <lineage>
        <taxon>Bacteria</taxon>
        <taxon>Pseudomonadati</taxon>
        <taxon>Bacteroidota</taxon>
        <taxon>Bacteroidia</taxon>
        <taxon>Bacteroidales</taxon>
        <taxon>Rikenellaceae</taxon>
        <taxon>Rikenella</taxon>
    </lineage>
</organism>
<accession>A0A379MQT9</accession>
<evidence type="ECO:0008006" key="4">
    <source>
        <dbReference type="Google" id="ProtNLM"/>
    </source>
</evidence>
<dbReference type="InterPro" id="IPR011250">
    <property type="entry name" value="OMP/PagP_B-barrel"/>
</dbReference>
<dbReference type="OrthoDB" id="1099386at2"/>
<dbReference type="STRING" id="880526.GCA_000427365_00991"/>
<keyword evidence="1" id="KW-0732">Signal</keyword>